<evidence type="ECO:0000313" key="10">
    <source>
        <dbReference type="EMBL" id="SFV37428.1"/>
    </source>
</evidence>
<evidence type="ECO:0000256" key="3">
    <source>
        <dbReference type="ARBA" id="ARBA00022679"/>
    </source>
</evidence>
<comment type="similarity">
    <text evidence="2">Belongs to the YkuD family.</text>
</comment>
<feature type="compositionally biased region" description="Polar residues" evidence="8">
    <location>
        <begin position="319"/>
        <end position="337"/>
    </location>
</feature>
<sequence length="351" mass="38565">MFRSREGKVLGRKSMVSYGSTRLKLVAAMILGLVAISHAVIDPANALTIELKDVAADRVERQRAAATGALPLPGTPDVGVLQQRLKEKGVTLSSPILIRIFKAESELEVWKQKDDAFILFATYPICHWSGTLGPKLRDGDRQAPEGYYTVTRAQARHVGRWPVSLDIGFPNILDQSQARTGSDILIHGGCSSVGCFAMTNPVSEEIHQLTIAAIDAGEQLVPVHILPFRMTDENMAAQSASPWSPFWNNLKDGYDVFERTKRPPQVGVCSGRYIFREARAKELPGQLDACGPTIASIREQDQWLANVPPPSRIVPKAQAQTAQSNTPPIPQIQTSLESDAPPPMFSWRLIR</sequence>
<evidence type="ECO:0000259" key="9">
    <source>
        <dbReference type="PROSITE" id="PS52029"/>
    </source>
</evidence>
<dbReference type="Proteomes" id="UP000199423">
    <property type="component" value="Unassembled WGS sequence"/>
</dbReference>
<feature type="active site" description="Proton donor/acceptor" evidence="7">
    <location>
        <position position="187"/>
    </location>
</feature>
<evidence type="ECO:0000256" key="2">
    <source>
        <dbReference type="ARBA" id="ARBA00005992"/>
    </source>
</evidence>
<dbReference type="GO" id="GO:0016740">
    <property type="term" value="F:transferase activity"/>
    <property type="evidence" value="ECO:0007669"/>
    <property type="project" value="UniProtKB-KW"/>
</dbReference>
<dbReference type="CDD" id="cd16913">
    <property type="entry name" value="YkuD_like"/>
    <property type="match status" value="1"/>
</dbReference>
<protein>
    <submittedName>
        <fullName evidence="10">Murein L,D-transpeptidase YafK</fullName>
    </submittedName>
</protein>
<evidence type="ECO:0000313" key="11">
    <source>
        <dbReference type="Proteomes" id="UP000199423"/>
    </source>
</evidence>
<gene>
    <name evidence="10" type="ORF">SAMN04488557_3158</name>
</gene>
<dbReference type="GO" id="GO:0009252">
    <property type="term" value="P:peptidoglycan biosynthetic process"/>
    <property type="evidence" value="ECO:0007669"/>
    <property type="project" value="UniProtKB-UniPathway"/>
</dbReference>
<dbReference type="InterPro" id="IPR005490">
    <property type="entry name" value="LD_TPept_cat_dom"/>
</dbReference>
<dbReference type="AlphaFoldDB" id="A0A1I7NS54"/>
<dbReference type="UniPathway" id="UPA00219"/>
<keyword evidence="5 7" id="KW-0573">Peptidoglycan synthesis</keyword>
<keyword evidence="4 7" id="KW-0133">Cell shape</keyword>
<comment type="pathway">
    <text evidence="1 7">Cell wall biogenesis; peptidoglycan biosynthesis.</text>
</comment>
<dbReference type="GO" id="GO:0071555">
    <property type="term" value="P:cell wall organization"/>
    <property type="evidence" value="ECO:0007669"/>
    <property type="project" value="UniProtKB-UniRule"/>
</dbReference>
<evidence type="ECO:0000256" key="5">
    <source>
        <dbReference type="ARBA" id="ARBA00022984"/>
    </source>
</evidence>
<evidence type="ECO:0000256" key="1">
    <source>
        <dbReference type="ARBA" id="ARBA00004752"/>
    </source>
</evidence>
<evidence type="ECO:0000256" key="8">
    <source>
        <dbReference type="SAM" id="MobiDB-lite"/>
    </source>
</evidence>
<feature type="region of interest" description="Disordered" evidence="8">
    <location>
        <begin position="319"/>
        <end position="338"/>
    </location>
</feature>
<dbReference type="PANTHER" id="PTHR36699">
    <property type="entry name" value="LD-TRANSPEPTIDASE"/>
    <property type="match status" value="1"/>
</dbReference>
<dbReference type="SUPFAM" id="SSF141523">
    <property type="entry name" value="L,D-transpeptidase catalytic domain-like"/>
    <property type="match status" value="1"/>
</dbReference>
<dbReference type="InterPro" id="IPR038063">
    <property type="entry name" value="Transpep_catalytic_dom"/>
</dbReference>
<dbReference type="PANTHER" id="PTHR36699:SF1">
    <property type="entry name" value="L,D-TRANSPEPTIDASE YAFK-RELATED"/>
    <property type="match status" value="1"/>
</dbReference>
<keyword evidence="3" id="KW-0808">Transferase</keyword>
<dbReference type="GO" id="GO:0008360">
    <property type="term" value="P:regulation of cell shape"/>
    <property type="evidence" value="ECO:0007669"/>
    <property type="project" value="UniProtKB-UniRule"/>
</dbReference>
<evidence type="ECO:0000256" key="7">
    <source>
        <dbReference type="PROSITE-ProRule" id="PRU01373"/>
    </source>
</evidence>
<dbReference type="EMBL" id="FPCH01000003">
    <property type="protein sequence ID" value="SFV37428.1"/>
    <property type="molecule type" value="Genomic_DNA"/>
</dbReference>
<evidence type="ECO:0000256" key="6">
    <source>
        <dbReference type="ARBA" id="ARBA00023316"/>
    </source>
</evidence>
<dbReference type="Pfam" id="PF03734">
    <property type="entry name" value="YkuD"/>
    <property type="match status" value="1"/>
</dbReference>
<dbReference type="PROSITE" id="PS52029">
    <property type="entry name" value="LD_TPASE"/>
    <property type="match status" value="1"/>
</dbReference>
<organism evidence="10 11">
    <name type="scientific">Hyphomicrobium facile</name>
    <dbReference type="NCBI Taxonomy" id="51670"/>
    <lineage>
        <taxon>Bacteria</taxon>
        <taxon>Pseudomonadati</taxon>
        <taxon>Pseudomonadota</taxon>
        <taxon>Alphaproteobacteria</taxon>
        <taxon>Hyphomicrobiales</taxon>
        <taxon>Hyphomicrobiaceae</taxon>
        <taxon>Hyphomicrobium</taxon>
    </lineage>
</organism>
<dbReference type="STRING" id="51670.SAMN04488557_3158"/>
<proteinExistence type="inferred from homology"/>
<dbReference type="RefSeq" id="WP_244531292.1">
    <property type="nucleotide sequence ID" value="NZ_FPCH01000003.1"/>
</dbReference>
<name>A0A1I7NS54_9HYPH</name>
<evidence type="ECO:0000256" key="4">
    <source>
        <dbReference type="ARBA" id="ARBA00022960"/>
    </source>
</evidence>
<keyword evidence="6 7" id="KW-0961">Cell wall biogenesis/degradation</keyword>
<keyword evidence="11" id="KW-1185">Reference proteome</keyword>
<accession>A0A1I7NS54</accession>
<feature type="domain" description="L,D-TPase catalytic" evidence="9">
    <location>
        <begin position="96"/>
        <end position="226"/>
    </location>
</feature>
<reference evidence="11" key="1">
    <citation type="submission" date="2016-10" db="EMBL/GenBank/DDBJ databases">
        <authorList>
            <person name="Varghese N."/>
            <person name="Submissions S."/>
        </authorList>
    </citation>
    <scope>NUCLEOTIDE SEQUENCE [LARGE SCALE GENOMIC DNA]</scope>
    <source>
        <strain evidence="11">DSM 1565</strain>
    </source>
</reference>
<dbReference type="GO" id="GO:0004180">
    <property type="term" value="F:carboxypeptidase activity"/>
    <property type="evidence" value="ECO:0007669"/>
    <property type="project" value="UniProtKB-ARBA"/>
</dbReference>
<feature type="active site" description="Nucleophile" evidence="7">
    <location>
        <position position="195"/>
    </location>
</feature>